<dbReference type="AlphaFoldDB" id="A0A166AFR3"/>
<organism evidence="1 2">
    <name type="scientific">Exidia glandulosa HHB12029</name>
    <dbReference type="NCBI Taxonomy" id="1314781"/>
    <lineage>
        <taxon>Eukaryota</taxon>
        <taxon>Fungi</taxon>
        <taxon>Dikarya</taxon>
        <taxon>Basidiomycota</taxon>
        <taxon>Agaricomycotina</taxon>
        <taxon>Agaricomycetes</taxon>
        <taxon>Auriculariales</taxon>
        <taxon>Exidiaceae</taxon>
        <taxon>Exidia</taxon>
    </lineage>
</organism>
<name>A0A166AFR3_EXIGL</name>
<sequence length="147" mass="17435">YLRARMNARALRASIRHALQAHKFERRKLERAYRHQAKDHAQTKDLVHRRERTISAQVKKFNSLVDQMVVLVRKGKKPAARVTLPRKLDAKKLFRLDVDDEIWQDDPGLGPQKEGDVRRWQADENVRRGIVALLEQHRCEEEMERLK</sequence>
<gene>
    <name evidence="1" type="ORF">EXIGLDRAFT_577072</name>
</gene>
<evidence type="ECO:0000313" key="2">
    <source>
        <dbReference type="Proteomes" id="UP000077266"/>
    </source>
</evidence>
<feature type="non-terminal residue" evidence="1">
    <location>
        <position position="1"/>
    </location>
</feature>
<evidence type="ECO:0000313" key="1">
    <source>
        <dbReference type="EMBL" id="KZV91459.1"/>
    </source>
</evidence>
<dbReference type="STRING" id="1314781.A0A166AFR3"/>
<dbReference type="InParanoid" id="A0A166AFR3"/>
<proteinExistence type="predicted"/>
<reference evidence="1 2" key="1">
    <citation type="journal article" date="2016" name="Mol. Biol. Evol.">
        <title>Comparative Genomics of Early-Diverging Mushroom-Forming Fungi Provides Insights into the Origins of Lignocellulose Decay Capabilities.</title>
        <authorList>
            <person name="Nagy L.G."/>
            <person name="Riley R."/>
            <person name="Tritt A."/>
            <person name="Adam C."/>
            <person name="Daum C."/>
            <person name="Floudas D."/>
            <person name="Sun H."/>
            <person name="Yadav J.S."/>
            <person name="Pangilinan J."/>
            <person name="Larsson K.H."/>
            <person name="Matsuura K."/>
            <person name="Barry K."/>
            <person name="Labutti K."/>
            <person name="Kuo R."/>
            <person name="Ohm R.A."/>
            <person name="Bhattacharya S.S."/>
            <person name="Shirouzu T."/>
            <person name="Yoshinaga Y."/>
            <person name="Martin F.M."/>
            <person name="Grigoriev I.V."/>
            <person name="Hibbett D.S."/>
        </authorList>
    </citation>
    <scope>NUCLEOTIDE SEQUENCE [LARGE SCALE GENOMIC DNA]</scope>
    <source>
        <strain evidence="1 2">HHB12029</strain>
    </source>
</reference>
<accession>A0A166AFR3</accession>
<dbReference type="OrthoDB" id="2976829at2759"/>
<protein>
    <submittedName>
        <fullName evidence="1">Uncharacterized protein</fullName>
    </submittedName>
</protein>
<feature type="non-terminal residue" evidence="1">
    <location>
        <position position="147"/>
    </location>
</feature>
<dbReference type="Proteomes" id="UP000077266">
    <property type="component" value="Unassembled WGS sequence"/>
</dbReference>
<dbReference type="EMBL" id="KV426027">
    <property type="protein sequence ID" value="KZV91459.1"/>
    <property type="molecule type" value="Genomic_DNA"/>
</dbReference>
<keyword evidence="2" id="KW-1185">Reference proteome</keyword>